<name>A0A5C4JB62_9ACTN</name>
<feature type="compositionally biased region" description="Basic residues" evidence="1">
    <location>
        <begin position="63"/>
        <end position="80"/>
    </location>
</feature>
<evidence type="ECO:0000313" key="3">
    <source>
        <dbReference type="Proteomes" id="UP000309174"/>
    </source>
</evidence>
<feature type="region of interest" description="Disordered" evidence="1">
    <location>
        <begin position="1"/>
        <end position="89"/>
    </location>
</feature>
<dbReference type="Proteomes" id="UP000309174">
    <property type="component" value="Unassembled WGS sequence"/>
</dbReference>
<dbReference type="EMBL" id="VCKW01000083">
    <property type="protein sequence ID" value="TMQ99903.1"/>
    <property type="molecule type" value="Genomic_DNA"/>
</dbReference>
<evidence type="ECO:0000313" key="2">
    <source>
        <dbReference type="EMBL" id="TMQ99903.1"/>
    </source>
</evidence>
<sequence length="89" mass="9113">MGQPGMRITVDAAMRARDVSRPKPDGEKAPGADRGSGNGQVSGPEPGSGPGSGTNGPAEPARRTKAAKNERRRLGKRGGARKPSPPNET</sequence>
<reference evidence="2 3" key="1">
    <citation type="submission" date="2019-05" db="EMBL/GenBank/DDBJ databases">
        <title>Draft genome sequence of Actinomadura sp. 14C53.</title>
        <authorList>
            <person name="Saricaoglu S."/>
            <person name="Isik K."/>
        </authorList>
    </citation>
    <scope>NUCLEOTIDE SEQUENCE [LARGE SCALE GENOMIC DNA]</scope>
    <source>
        <strain evidence="2 3">14C53</strain>
    </source>
</reference>
<evidence type="ECO:0000256" key="1">
    <source>
        <dbReference type="SAM" id="MobiDB-lite"/>
    </source>
</evidence>
<feature type="compositionally biased region" description="Basic and acidic residues" evidence="1">
    <location>
        <begin position="14"/>
        <end position="31"/>
    </location>
</feature>
<dbReference type="AlphaFoldDB" id="A0A5C4JB62"/>
<organism evidence="2 3">
    <name type="scientific">Actinomadura soli</name>
    <dbReference type="NCBI Taxonomy" id="2508997"/>
    <lineage>
        <taxon>Bacteria</taxon>
        <taxon>Bacillati</taxon>
        <taxon>Actinomycetota</taxon>
        <taxon>Actinomycetes</taxon>
        <taxon>Streptosporangiales</taxon>
        <taxon>Thermomonosporaceae</taxon>
        <taxon>Actinomadura</taxon>
    </lineage>
</organism>
<comment type="caution">
    <text evidence="2">The sequence shown here is derived from an EMBL/GenBank/DDBJ whole genome shotgun (WGS) entry which is preliminary data.</text>
</comment>
<dbReference type="OrthoDB" id="3483536at2"/>
<proteinExistence type="predicted"/>
<protein>
    <submittedName>
        <fullName evidence="2">Uncharacterized protein</fullName>
    </submittedName>
</protein>
<feature type="compositionally biased region" description="Gly residues" evidence="1">
    <location>
        <begin position="34"/>
        <end position="54"/>
    </location>
</feature>
<gene>
    <name evidence="2" type="ORF">ETD83_17850</name>
</gene>
<accession>A0A5C4JB62</accession>
<keyword evidence="3" id="KW-1185">Reference proteome</keyword>
<dbReference type="RefSeq" id="WP_138646259.1">
    <property type="nucleotide sequence ID" value="NZ_VCKW01000083.1"/>
</dbReference>